<dbReference type="Proteomes" id="UP000002358">
    <property type="component" value="Chromosome 5"/>
</dbReference>
<dbReference type="KEGG" id="nvi:100463006"/>
<keyword evidence="4 8" id="KW-1133">Transmembrane helix</keyword>
<evidence type="ECO:0000256" key="5">
    <source>
        <dbReference type="ARBA" id="ARBA00023136"/>
    </source>
</evidence>
<comment type="function">
    <text evidence="8">Gustatory receptor which mediates acceptance or avoidance behavior, depending on its substrates.</text>
</comment>
<dbReference type="InterPro" id="IPR013604">
    <property type="entry name" value="7TM_chemorcpt"/>
</dbReference>
<proteinExistence type="inferred from homology"/>
<dbReference type="OrthoDB" id="7698893at2759"/>
<comment type="similarity">
    <text evidence="8">Belongs to the insect chemoreceptor superfamily. Gustatory receptor (GR) family.</text>
</comment>
<evidence type="ECO:0000256" key="2">
    <source>
        <dbReference type="ARBA" id="ARBA00022475"/>
    </source>
</evidence>
<dbReference type="CTD" id="110678478"/>
<reference evidence="9" key="1">
    <citation type="submission" date="2021-01" db="UniProtKB">
        <authorList>
            <consortium name="EnsemblMetazoa"/>
        </authorList>
    </citation>
    <scope>IDENTIFICATION</scope>
</reference>
<feature type="transmembrane region" description="Helical" evidence="8">
    <location>
        <begin position="34"/>
        <end position="57"/>
    </location>
</feature>
<name>A0A7M6UMK0_NASVI</name>
<dbReference type="RefSeq" id="NP_001177439.1">
    <property type="nucleotide sequence ID" value="NM_001190510.1"/>
</dbReference>
<evidence type="ECO:0000256" key="3">
    <source>
        <dbReference type="ARBA" id="ARBA00022692"/>
    </source>
</evidence>
<sequence length="377" mass="44133">MQSRHTYTKLFVRCFLRIIGLFPLFLDINGNPIFSYLGLFFNLCLVFAYIFMSIIAFQKRMTLVLPKETVVAQIVDMIADGLENLNIISCLLVVAFRQKCLVKFYEKLKAIDLRLYDINVKHCKTFDINMNIISLGRKLTIVGISFFIICTVDHLRLLFDNYLLSIRFWIAYQSTKIVIYNLIIVFCETMIFFRKSFAKLNLLFQQSSSSYDKIQDIGQLHKILSELVDDFVGFYSFMVGSTIVHNFIHLSSNMYRIYLFLKFNGDWSLLDFLDFTSIMIWLNVKILILYFLCALPAAVSEEANKKSIFIHRMLKAVRENDLTSNNKRIARLLTILYQTNLEISVYGVFILDFKCFQSILTTSTMYIVFMIQLEHLK</sequence>
<keyword evidence="3 8" id="KW-0812">Transmembrane</keyword>
<comment type="caution">
    <text evidence="8">Lacks conserved residue(s) required for the propagation of feature annotation.</text>
</comment>
<evidence type="ECO:0000256" key="4">
    <source>
        <dbReference type="ARBA" id="ARBA00022989"/>
    </source>
</evidence>
<dbReference type="Pfam" id="PF08395">
    <property type="entry name" value="7tm_7"/>
    <property type="match status" value="1"/>
</dbReference>
<dbReference type="GO" id="GO:0030424">
    <property type="term" value="C:axon"/>
    <property type="evidence" value="ECO:0007669"/>
    <property type="project" value="TreeGrafter"/>
</dbReference>
<dbReference type="SMR" id="A0A7M6UMK0"/>
<feature type="transmembrane region" description="Helical" evidence="8">
    <location>
        <begin position="278"/>
        <end position="299"/>
    </location>
</feature>
<keyword evidence="5 8" id="KW-0472">Membrane</keyword>
<feature type="transmembrane region" description="Helical" evidence="8">
    <location>
        <begin position="232"/>
        <end position="258"/>
    </location>
</feature>
<dbReference type="GO" id="GO:0008049">
    <property type="term" value="P:male courtship behavior"/>
    <property type="evidence" value="ECO:0007669"/>
    <property type="project" value="TreeGrafter"/>
</dbReference>
<evidence type="ECO:0000256" key="8">
    <source>
        <dbReference type="RuleBase" id="RU363108"/>
    </source>
</evidence>
<evidence type="ECO:0000256" key="6">
    <source>
        <dbReference type="ARBA" id="ARBA00023170"/>
    </source>
</evidence>
<protein>
    <recommendedName>
        <fullName evidence="8">Gustatory receptor</fullName>
    </recommendedName>
</protein>
<dbReference type="PANTHER" id="PTHR21143:SF133">
    <property type="entry name" value="GUSTATORY AND PHEROMONE RECEPTOR 32A-RELATED"/>
    <property type="match status" value="1"/>
</dbReference>
<keyword evidence="10" id="KW-1185">Reference proteome</keyword>
<keyword evidence="2 8" id="KW-1003">Cell membrane</keyword>
<evidence type="ECO:0000256" key="1">
    <source>
        <dbReference type="ARBA" id="ARBA00004651"/>
    </source>
</evidence>
<feature type="transmembrane region" description="Helical" evidence="8">
    <location>
        <begin position="177"/>
        <end position="193"/>
    </location>
</feature>
<dbReference type="InParanoid" id="A0A7M6UMK0"/>
<evidence type="ECO:0000313" key="10">
    <source>
        <dbReference type="Proteomes" id="UP000002358"/>
    </source>
</evidence>
<evidence type="ECO:0000313" key="9">
    <source>
        <dbReference type="EnsemblMetazoa" id="NP_001177439"/>
    </source>
</evidence>
<dbReference type="GO" id="GO:0050909">
    <property type="term" value="P:sensory perception of taste"/>
    <property type="evidence" value="ECO:0007669"/>
    <property type="project" value="InterPro"/>
</dbReference>
<feature type="transmembrane region" description="Helical" evidence="8">
    <location>
        <begin position="10"/>
        <end position="28"/>
    </location>
</feature>
<dbReference type="GO" id="GO:0043025">
    <property type="term" value="C:neuronal cell body"/>
    <property type="evidence" value="ECO:0007669"/>
    <property type="project" value="TreeGrafter"/>
</dbReference>
<feature type="transmembrane region" description="Helical" evidence="8">
    <location>
        <begin position="139"/>
        <end position="157"/>
    </location>
</feature>
<evidence type="ECO:0000256" key="7">
    <source>
        <dbReference type="ARBA" id="ARBA00023224"/>
    </source>
</evidence>
<dbReference type="GO" id="GO:0007635">
    <property type="term" value="P:chemosensory behavior"/>
    <property type="evidence" value="ECO:0007669"/>
    <property type="project" value="TreeGrafter"/>
</dbReference>
<dbReference type="GO" id="GO:0007165">
    <property type="term" value="P:signal transduction"/>
    <property type="evidence" value="ECO:0007669"/>
    <property type="project" value="UniProtKB-KW"/>
</dbReference>
<keyword evidence="6 8" id="KW-0675">Receptor</keyword>
<dbReference type="PANTHER" id="PTHR21143">
    <property type="entry name" value="INVERTEBRATE GUSTATORY RECEPTOR"/>
    <property type="match status" value="1"/>
</dbReference>
<dbReference type="AlphaFoldDB" id="A0A7M6UMK0"/>
<comment type="subcellular location">
    <subcellularLocation>
        <location evidence="1 8">Cell membrane</location>
        <topology evidence="1 8">Multi-pass membrane protein</topology>
    </subcellularLocation>
</comment>
<dbReference type="GO" id="GO:0030425">
    <property type="term" value="C:dendrite"/>
    <property type="evidence" value="ECO:0007669"/>
    <property type="project" value="TreeGrafter"/>
</dbReference>
<organism evidence="9 10">
    <name type="scientific">Nasonia vitripennis</name>
    <name type="common">Parasitic wasp</name>
    <dbReference type="NCBI Taxonomy" id="7425"/>
    <lineage>
        <taxon>Eukaryota</taxon>
        <taxon>Metazoa</taxon>
        <taxon>Ecdysozoa</taxon>
        <taxon>Arthropoda</taxon>
        <taxon>Hexapoda</taxon>
        <taxon>Insecta</taxon>
        <taxon>Pterygota</taxon>
        <taxon>Neoptera</taxon>
        <taxon>Endopterygota</taxon>
        <taxon>Hymenoptera</taxon>
        <taxon>Apocrita</taxon>
        <taxon>Proctotrupomorpha</taxon>
        <taxon>Chalcidoidea</taxon>
        <taxon>Pteromalidae</taxon>
        <taxon>Pteromalinae</taxon>
        <taxon>Nasonia</taxon>
    </lineage>
</organism>
<dbReference type="GO" id="GO:0005886">
    <property type="term" value="C:plasma membrane"/>
    <property type="evidence" value="ECO:0007669"/>
    <property type="project" value="UniProtKB-SubCell"/>
</dbReference>
<dbReference type="FunCoup" id="A0A7M6UMK0">
    <property type="interactions" value="8"/>
</dbReference>
<dbReference type="EnsemblMetazoa" id="NM_001190510">
    <property type="protein sequence ID" value="NP_001177439"/>
    <property type="gene ID" value="GeneID_100463006"/>
</dbReference>
<dbReference type="GeneID" id="100463006"/>
<accession>A0A7M6UMK0</accession>
<keyword evidence="7 8" id="KW-0807">Transducer</keyword>